<evidence type="ECO:0000256" key="8">
    <source>
        <dbReference type="ARBA" id="ARBA00038873"/>
    </source>
</evidence>
<evidence type="ECO:0000313" key="12">
    <source>
        <dbReference type="Proteomes" id="UP001307889"/>
    </source>
</evidence>
<keyword evidence="3" id="KW-0963">Cytoplasm</keyword>
<comment type="function">
    <text evidence="7">Catalyzes the GTP-dependent phosphorylation of 5-hydroxy-L-lysine.</text>
</comment>
<name>A0ABN7AD74_9HEMI</name>
<comment type="similarity">
    <text evidence="2">Belongs to the aminoglycoside phosphotransferase family.</text>
</comment>
<dbReference type="PANTHER" id="PTHR21064">
    <property type="entry name" value="AMINOGLYCOSIDE PHOSPHOTRANSFERASE DOMAIN-CONTAINING PROTEIN-RELATED"/>
    <property type="match status" value="1"/>
</dbReference>
<protein>
    <recommendedName>
        <fullName evidence="9">Hydroxylysine kinase</fullName>
        <ecNumber evidence="8">2.7.1.81</ecNumber>
    </recommendedName>
</protein>
<feature type="domain" description="Aminoglycoside phosphotransferase" evidence="10">
    <location>
        <begin position="35"/>
        <end position="273"/>
    </location>
</feature>
<evidence type="ECO:0000259" key="10">
    <source>
        <dbReference type="Pfam" id="PF01636"/>
    </source>
</evidence>
<dbReference type="PANTHER" id="PTHR21064:SF1">
    <property type="entry name" value="HYDROXYLYSINE KINASE"/>
    <property type="match status" value="1"/>
</dbReference>
<comment type="subcellular location">
    <subcellularLocation>
        <location evidence="1">Cytoplasm</location>
    </subcellularLocation>
</comment>
<proteinExistence type="inferred from homology"/>
<evidence type="ECO:0000256" key="3">
    <source>
        <dbReference type="ARBA" id="ARBA00022490"/>
    </source>
</evidence>
<evidence type="ECO:0000313" key="11">
    <source>
        <dbReference type="EMBL" id="BES88815.1"/>
    </source>
</evidence>
<comment type="catalytic activity">
    <reaction evidence="6">
        <text>(5R)-5-hydroxy-L-lysine + GTP = (5R)-5-phosphooxy-L-lysine + GDP + H(+)</text>
        <dbReference type="Rhea" id="RHEA:19049"/>
        <dbReference type="ChEBI" id="CHEBI:15378"/>
        <dbReference type="ChEBI" id="CHEBI:37565"/>
        <dbReference type="ChEBI" id="CHEBI:57882"/>
        <dbReference type="ChEBI" id="CHEBI:58189"/>
        <dbReference type="ChEBI" id="CHEBI:58357"/>
        <dbReference type="EC" id="2.7.1.81"/>
    </reaction>
</comment>
<accession>A0ABN7AD74</accession>
<evidence type="ECO:0000256" key="5">
    <source>
        <dbReference type="ARBA" id="ARBA00022777"/>
    </source>
</evidence>
<dbReference type="Gene3D" id="3.90.1200.10">
    <property type="match status" value="1"/>
</dbReference>
<dbReference type="InterPro" id="IPR050249">
    <property type="entry name" value="Pseudomonas-type_ThrB"/>
</dbReference>
<dbReference type="Gene3D" id="3.30.200.20">
    <property type="entry name" value="Phosphorylase Kinase, domain 1"/>
    <property type="match status" value="1"/>
</dbReference>
<dbReference type="SUPFAM" id="SSF56112">
    <property type="entry name" value="Protein kinase-like (PK-like)"/>
    <property type="match status" value="1"/>
</dbReference>
<dbReference type="EC" id="2.7.1.81" evidence="8"/>
<evidence type="ECO:0000256" key="6">
    <source>
        <dbReference type="ARBA" id="ARBA00036820"/>
    </source>
</evidence>
<dbReference type="InterPro" id="IPR002575">
    <property type="entry name" value="Aminoglycoside_PTrfase"/>
</dbReference>
<keyword evidence="5" id="KW-0418">Kinase</keyword>
<evidence type="ECO:0000256" key="9">
    <source>
        <dbReference type="ARBA" id="ARBA00040505"/>
    </source>
</evidence>
<sequence length="345" mass="39282">MDHGACIMIRPSASIISVTAKISELYPLGVTKIKQLEGYDDLNFFVECERQEDGAEAEKYVCKIMNNIDSLEIDVVEAQHQIMERLHERGIVVSLPVLNRTNQYFSVERFNNVDHVFRLLTYIDGSKLNDSEPSSQLYNNVGELVGKIYLELKGLEIDALHSRNSQWMLKNAPQILQYLPAVADAERRDIVKSFVKEFEDFVVPMIPNLESGVIHGDVNEHNLLVEEMRIAGLIDFGDVCYAPFLFEIAICLTYMILHAKDLSVGREVLKGYQKFRQLTATEIRLLRICVCSRMCQSLVLGCQSAVLYPGNEYALSSQKYGWPLLHQLFQTANQRLLALWGLEKS</sequence>
<dbReference type="InterPro" id="IPR011009">
    <property type="entry name" value="Kinase-like_dom_sf"/>
</dbReference>
<keyword evidence="4" id="KW-0808">Transferase</keyword>
<evidence type="ECO:0000256" key="2">
    <source>
        <dbReference type="ARBA" id="ARBA00006219"/>
    </source>
</evidence>
<reference evidence="11 12" key="1">
    <citation type="submission" date="2023-09" db="EMBL/GenBank/DDBJ databases">
        <title>Nesidiocoris tenuis whole genome shotgun sequence.</title>
        <authorList>
            <person name="Shibata T."/>
            <person name="Shimoda M."/>
            <person name="Kobayashi T."/>
            <person name="Uehara T."/>
        </authorList>
    </citation>
    <scope>NUCLEOTIDE SEQUENCE [LARGE SCALE GENOMIC DNA]</scope>
    <source>
        <strain evidence="11 12">Japan</strain>
    </source>
</reference>
<keyword evidence="12" id="KW-1185">Reference proteome</keyword>
<gene>
    <name evidence="11" type="ORF">NTJ_01622</name>
</gene>
<dbReference type="EMBL" id="AP028909">
    <property type="protein sequence ID" value="BES88815.1"/>
    <property type="molecule type" value="Genomic_DNA"/>
</dbReference>
<dbReference type="Pfam" id="PF01636">
    <property type="entry name" value="APH"/>
    <property type="match status" value="1"/>
</dbReference>
<evidence type="ECO:0000256" key="4">
    <source>
        <dbReference type="ARBA" id="ARBA00022679"/>
    </source>
</evidence>
<dbReference type="Proteomes" id="UP001307889">
    <property type="component" value="Chromosome 1"/>
</dbReference>
<organism evidence="11 12">
    <name type="scientific">Nesidiocoris tenuis</name>
    <dbReference type="NCBI Taxonomy" id="355587"/>
    <lineage>
        <taxon>Eukaryota</taxon>
        <taxon>Metazoa</taxon>
        <taxon>Ecdysozoa</taxon>
        <taxon>Arthropoda</taxon>
        <taxon>Hexapoda</taxon>
        <taxon>Insecta</taxon>
        <taxon>Pterygota</taxon>
        <taxon>Neoptera</taxon>
        <taxon>Paraneoptera</taxon>
        <taxon>Hemiptera</taxon>
        <taxon>Heteroptera</taxon>
        <taxon>Panheteroptera</taxon>
        <taxon>Cimicomorpha</taxon>
        <taxon>Miridae</taxon>
        <taxon>Dicyphina</taxon>
        <taxon>Nesidiocoris</taxon>
    </lineage>
</organism>
<evidence type="ECO:0000256" key="1">
    <source>
        <dbReference type="ARBA" id="ARBA00004496"/>
    </source>
</evidence>
<evidence type="ECO:0000256" key="7">
    <source>
        <dbReference type="ARBA" id="ARBA00037368"/>
    </source>
</evidence>